<name>A0A0C3CXK3_HEBCY</name>
<keyword evidence="2" id="KW-1185">Reference proteome</keyword>
<reference evidence="2" key="2">
    <citation type="submission" date="2015-01" db="EMBL/GenBank/DDBJ databases">
        <title>Evolutionary Origins and Diversification of the Mycorrhizal Mutualists.</title>
        <authorList>
            <consortium name="DOE Joint Genome Institute"/>
            <consortium name="Mycorrhizal Genomics Consortium"/>
            <person name="Kohler A."/>
            <person name="Kuo A."/>
            <person name="Nagy L.G."/>
            <person name="Floudas D."/>
            <person name="Copeland A."/>
            <person name="Barry K.W."/>
            <person name="Cichocki N."/>
            <person name="Veneault-Fourrey C."/>
            <person name="LaButti K."/>
            <person name="Lindquist E.A."/>
            <person name="Lipzen A."/>
            <person name="Lundell T."/>
            <person name="Morin E."/>
            <person name="Murat C."/>
            <person name="Riley R."/>
            <person name="Ohm R."/>
            <person name="Sun H."/>
            <person name="Tunlid A."/>
            <person name="Henrissat B."/>
            <person name="Grigoriev I.V."/>
            <person name="Hibbett D.S."/>
            <person name="Martin F."/>
        </authorList>
    </citation>
    <scope>NUCLEOTIDE SEQUENCE [LARGE SCALE GENOMIC DNA]</scope>
    <source>
        <strain evidence="2">h7</strain>
    </source>
</reference>
<proteinExistence type="predicted"/>
<dbReference type="Proteomes" id="UP000053424">
    <property type="component" value="Unassembled WGS sequence"/>
</dbReference>
<dbReference type="HOGENOM" id="CLU_3050526_0_0_1"/>
<dbReference type="EMBL" id="KN831768">
    <property type="protein sequence ID" value="KIM48889.1"/>
    <property type="molecule type" value="Genomic_DNA"/>
</dbReference>
<evidence type="ECO:0000313" key="2">
    <source>
        <dbReference type="Proteomes" id="UP000053424"/>
    </source>
</evidence>
<protein>
    <submittedName>
        <fullName evidence="1">Uncharacterized protein</fullName>
    </submittedName>
</protein>
<gene>
    <name evidence="1" type="ORF">M413DRAFT_438062</name>
</gene>
<evidence type="ECO:0000313" key="1">
    <source>
        <dbReference type="EMBL" id="KIM48889.1"/>
    </source>
</evidence>
<accession>A0A0C3CXK3</accession>
<sequence>MTFGWGKVCPPLEAQTCEEPMGTESADPDTLESKVYLGETGKEGFSEGMAEIEI</sequence>
<organism evidence="1 2">
    <name type="scientific">Hebeloma cylindrosporum</name>
    <dbReference type="NCBI Taxonomy" id="76867"/>
    <lineage>
        <taxon>Eukaryota</taxon>
        <taxon>Fungi</taxon>
        <taxon>Dikarya</taxon>
        <taxon>Basidiomycota</taxon>
        <taxon>Agaricomycotina</taxon>
        <taxon>Agaricomycetes</taxon>
        <taxon>Agaricomycetidae</taxon>
        <taxon>Agaricales</taxon>
        <taxon>Agaricineae</taxon>
        <taxon>Hymenogastraceae</taxon>
        <taxon>Hebeloma</taxon>
    </lineage>
</organism>
<dbReference type="AlphaFoldDB" id="A0A0C3CXK3"/>
<reference evidence="1 2" key="1">
    <citation type="submission" date="2014-04" db="EMBL/GenBank/DDBJ databases">
        <authorList>
            <consortium name="DOE Joint Genome Institute"/>
            <person name="Kuo A."/>
            <person name="Gay G."/>
            <person name="Dore J."/>
            <person name="Kohler A."/>
            <person name="Nagy L.G."/>
            <person name="Floudas D."/>
            <person name="Copeland A."/>
            <person name="Barry K.W."/>
            <person name="Cichocki N."/>
            <person name="Veneault-Fourrey C."/>
            <person name="LaButti K."/>
            <person name="Lindquist E.A."/>
            <person name="Lipzen A."/>
            <person name="Lundell T."/>
            <person name="Morin E."/>
            <person name="Murat C."/>
            <person name="Sun H."/>
            <person name="Tunlid A."/>
            <person name="Henrissat B."/>
            <person name="Grigoriev I.V."/>
            <person name="Hibbett D.S."/>
            <person name="Martin F."/>
            <person name="Nordberg H.P."/>
            <person name="Cantor M.N."/>
            <person name="Hua S.X."/>
        </authorList>
    </citation>
    <scope>NUCLEOTIDE SEQUENCE [LARGE SCALE GENOMIC DNA]</scope>
    <source>
        <strain evidence="2">h7</strain>
    </source>
</reference>